<evidence type="ECO:0000256" key="4">
    <source>
        <dbReference type="ARBA" id="ARBA00022692"/>
    </source>
</evidence>
<dbReference type="EMBL" id="JAWQEG010000259">
    <property type="protein sequence ID" value="KAK3892443.1"/>
    <property type="molecule type" value="Genomic_DNA"/>
</dbReference>
<sequence>MSLQCLTEGAAVEVWRRCGYCEVGEAGVEKLGIWNATKFGSPGHSSSFRDHHENYNRHQFHLLEKELFPYISSERLNDEPGTLVRHRDAIGTRVIQAMSSSLNFTYKIREPMDGEWGVELERGNWTGIVRQLQREEADICLDLTVTPRRYTVIQFTGAYIDQSAVLLSSKPRPFPEYLSLIRPFEWDVWLAVVVIAAVWGVTLWLFQKVWPLALGGKMFSLNFALFYSWGVMLEDTPTRPPNNLTGQVK</sequence>
<evidence type="ECO:0000256" key="2">
    <source>
        <dbReference type="ARBA" id="ARBA00022448"/>
    </source>
</evidence>
<evidence type="ECO:0000256" key="11">
    <source>
        <dbReference type="ARBA" id="ARBA00023303"/>
    </source>
</evidence>
<evidence type="ECO:0000313" key="15">
    <source>
        <dbReference type="Proteomes" id="UP001286313"/>
    </source>
</evidence>
<dbReference type="GO" id="GO:0015276">
    <property type="term" value="F:ligand-gated monoatomic ion channel activity"/>
    <property type="evidence" value="ECO:0007669"/>
    <property type="project" value="InterPro"/>
</dbReference>
<keyword evidence="2" id="KW-0813">Transport</keyword>
<evidence type="ECO:0000259" key="13">
    <source>
        <dbReference type="SMART" id="SM00918"/>
    </source>
</evidence>
<dbReference type="GO" id="GO:0005886">
    <property type="term" value="C:plasma membrane"/>
    <property type="evidence" value="ECO:0007669"/>
    <property type="project" value="UniProtKB-SubCell"/>
</dbReference>
<comment type="subcellular location">
    <subcellularLocation>
        <location evidence="1">Cell membrane</location>
        <topology evidence="1">Multi-pass membrane protein</topology>
    </subcellularLocation>
</comment>
<keyword evidence="10" id="KW-1071">Ligand-gated ion channel</keyword>
<dbReference type="Proteomes" id="UP001286313">
    <property type="component" value="Unassembled WGS sequence"/>
</dbReference>
<dbReference type="SUPFAM" id="SSF53850">
    <property type="entry name" value="Periplasmic binding protein-like II"/>
    <property type="match status" value="1"/>
</dbReference>
<keyword evidence="15" id="KW-1185">Reference proteome</keyword>
<evidence type="ECO:0000256" key="6">
    <source>
        <dbReference type="ARBA" id="ARBA00023065"/>
    </source>
</evidence>
<keyword evidence="11" id="KW-0407">Ion channel</keyword>
<evidence type="ECO:0000256" key="7">
    <source>
        <dbReference type="ARBA" id="ARBA00023136"/>
    </source>
</evidence>
<feature type="domain" description="Ionotropic glutamate receptor L-glutamate and glycine-binding" evidence="13">
    <location>
        <begin position="69"/>
        <end position="134"/>
    </location>
</feature>
<evidence type="ECO:0000313" key="14">
    <source>
        <dbReference type="EMBL" id="KAK3892443.1"/>
    </source>
</evidence>
<feature type="transmembrane region" description="Helical" evidence="12">
    <location>
        <begin position="212"/>
        <end position="233"/>
    </location>
</feature>
<dbReference type="InterPro" id="IPR019594">
    <property type="entry name" value="Glu/Gly-bd"/>
</dbReference>
<dbReference type="Gene3D" id="1.10.287.70">
    <property type="match status" value="1"/>
</dbReference>
<keyword evidence="3" id="KW-1003">Cell membrane</keyword>
<keyword evidence="8" id="KW-0675">Receptor</keyword>
<evidence type="ECO:0000256" key="3">
    <source>
        <dbReference type="ARBA" id="ARBA00022475"/>
    </source>
</evidence>
<gene>
    <name evidence="14" type="ORF">Pcinc_003676</name>
</gene>
<proteinExistence type="predicted"/>
<evidence type="ECO:0000256" key="10">
    <source>
        <dbReference type="ARBA" id="ARBA00023286"/>
    </source>
</evidence>
<comment type="caution">
    <text evidence="14">The sequence shown here is derived from an EMBL/GenBank/DDBJ whole genome shotgun (WGS) entry which is preliminary data.</text>
</comment>
<dbReference type="SMART" id="SM00918">
    <property type="entry name" value="Lig_chan-Glu_bd"/>
    <property type="match status" value="1"/>
</dbReference>
<evidence type="ECO:0000256" key="9">
    <source>
        <dbReference type="ARBA" id="ARBA00023180"/>
    </source>
</evidence>
<evidence type="ECO:0000256" key="1">
    <source>
        <dbReference type="ARBA" id="ARBA00004651"/>
    </source>
</evidence>
<feature type="transmembrane region" description="Helical" evidence="12">
    <location>
        <begin position="188"/>
        <end position="206"/>
    </location>
</feature>
<organism evidence="14 15">
    <name type="scientific">Petrolisthes cinctipes</name>
    <name type="common">Flat porcelain crab</name>
    <dbReference type="NCBI Taxonomy" id="88211"/>
    <lineage>
        <taxon>Eukaryota</taxon>
        <taxon>Metazoa</taxon>
        <taxon>Ecdysozoa</taxon>
        <taxon>Arthropoda</taxon>
        <taxon>Crustacea</taxon>
        <taxon>Multicrustacea</taxon>
        <taxon>Malacostraca</taxon>
        <taxon>Eumalacostraca</taxon>
        <taxon>Eucarida</taxon>
        <taxon>Decapoda</taxon>
        <taxon>Pleocyemata</taxon>
        <taxon>Anomura</taxon>
        <taxon>Galatheoidea</taxon>
        <taxon>Porcellanidae</taxon>
        <taxon>Petrolisthes</taxon>
    </lineage>
</organism>
<dbReference type="PANTHER" id="PTHR42643">
    <property type="entry name" value="IONOTROPIC RECEPTOR 20A-RELATED"/>
    <property type="match status" value="1"/>
</dbReference>
<dbReference type="PANTHER" id="PTHR42643:SF38">
    <property type="entry name" value="IONOTROPIC RECEPTOR 100A"/>
    <property type="match status" value="1"/>
</dbReference>
<protein>
    <recommendedName>
        <fullName evidence="13">Ionotropic glutamate receptor L-glutamate and glycine-binding domain-containing protein</fullName>
    </recommendedName>
</protein>
<evidence type="ECO:0000256" key="5">
    <source>
        <dbReference type="ARBA" id="ARBA00022989"/>
    </source>
</evidence>
<keyword evidence="4 12" id="KW-0812">Transmembrane</keyword>
<evidence type="ECO:0000256" key="8">
    <source>
        <dbReference type="ARBA" id="ARBA00023170"/>
    </source>
</evidence>
<dbReference type="Pfam" id="PF10613">
    <property type="entry name" value="Lig_chan-Glu_bd"/>
    <property type="match status" value="1"/>
</dbReference>
<keyword evidence="7 12" id="KW-0472">Membrane</keyword>
<keyword evidence="6" id="KW-0406">Ion transport</keyword>
<keyword evidence="9" id="KW-0325">Glycoprotein</keyword>
<keyword evidence="5 12" id="KW-1133">Transmembrane helix</keyword>
<dbReference type="Gene3D" id="3.40.190.10">
    <property type="entry name" value="Periplasmic binding protein-like II"/>
    <property type="match status" value="1"/>
</dbReference>
<evidence type="ECO:0000256" key="12">
    <source>
        <dbReference type="SAM" id="Phobius"/>
    </source>
</evidence>
<dbReference type="InterPro" id="IPR052192">
    <property type="entry name" value="Insect_Ionotropic_Sensory_Rcpt"/>
</dbReference>
<dbReference type="AlphaFoldDB" id="A0AAE1GN13"/>
<accession>A0AAE1GN13</accession>
<name>A0AAE1GN13_PETCI</name>
<reference evidence="14" key="1">
    <citation type="submission" date="2023-10" db="EMBL/GenBank/DDBJ databases">
        <title>Genome assemblies of two species of porcelain crab, Petrolisthes cinctipes and Petrolisthes manimaculis (Anomura: Porcellanidae).</title>
        <authorList>
            <person name="Angst P."/>
        </authorList>
    </citation>
    <scope>NUCLEOTIDE SEQUENCE</scope>
    <source>
        <strain evidence="14">PB745_01</strain>
        <tissue evidence="14">Gill</tissue>
    </source>
</reference>